<evidence type="ECO:0000313" key="4">
    <source>
        <dbReference type="Proteomes" id="UP001501310"/>
    </source>
</evidence>
<evidence type="ECO:0000313" key="3">
    <source>
        <dbReference type="EMBL" id="GAA4002567.1"/>
    </source>
</evidence>
<comment type="caution">
    <text evidence="3">The sequence shown here is derived from an EMBL/GenBank/DDBJ whole genome shotgun (WGS) entry which is preliminary data.</text>
</comment>
<dbReference type="Proteomes" id="UP001501310">
    <property type="component" value="Unassembled WGS sequence"/>
</dbReference>
<evidence type="ECO:0000256" key="1">
    <source>
        <dbReference type="SAM" id="MobiDB-lite"/>
    </source>
</evidence>
<dbReference type="EMBL" id="BAAAZD010000001">
    <property type="protein sequence ID" value="GAA4002567.1"/>
    <property type="molecule type" value="Genomic_DNA"/>
</dbReference>
<gene>
    <name evidence="3" type="ORF">GCM10022211_12370</name>
</gene>
<keyword evidence="2" id="KW-1133">Transmembrane helix</keyword>
<keyword evidence="2" id="KW-0812">Transmembrane</keyword>
<reference evidence="4" key="1">
    <citation type="journal article" date="2019" name="Int. J. Syst. Evol. Microbiol.">
        <title>The Global Catalogue of Microorganisms (GCM) 10K type strain sequencing project: providing services to taxonomists for standard genome sequencing and annotation.</title>
        <authorList>
            <consortium name="The Broad Institute Genomics Platform"/>
            <consortium name="The Broad Institute Genome Sequencing Center for Infectious Disease"/>
            <person name="Wu L."/>
            <person name="Ma J."/>
        </authorList>
    </citation>
    <scope>NUCLEOTIDE SEQUENCE [LARGE SCALE GENOMIC DNA]</scope>
    <source>
        <strain evidence="4">JCM 16603</strain>
    </source>
</reference>
<evidence type="ECO:0000256" key="2">
    <source>
        <dbReference type="SAM" id="Phobius"/>
    </source>
</evidence>
<evidence type="ECO:0008006" key="5">
    <source>
        <dbReference type="Google" id="ProtNLM"/>
    </source>
</evidence>
<keyword evidence="2" id="KW-0472">Membrane</keyword>
<proteinExistence type="predicted"/>
<feature type="region of interest" description="Disordered" evidence="1">
    <location>
        <begin position="35"/>
        <end position="67"/>
    </location>
</feature>
<accession>A0ABP7RUT1</accession>
<keyword evidence="4" id="KW-1185">Reference proteome</keyword>
<feature type="compositionally biased region" description="Basic and acidic residues" evidence="1">
    <location>
        <begin position="37"/>
        <end position="54"/>
    </location>
</feature>
<feature type="compositionally biased region" description="Polar residues" evidence="1">
    <location>
        <begin position="56"/>
        <end position="67"/>
    </location>
</feature>
<organism evidence="3 4">
    <name type="scientific">Sphingomonas humi</name>
    <dbReference type="NCBI Taxonomy" id="335630"/>
    <lineage>
        <taxon>Bacteria</taxon>
        <taxon>Pseudomonadati</taxon>
        <taxon>Pseudomonadota</taxon>
        <taxon>Alphaproteobacteria</taxon>
        <taxon>Sphingomonadales</taxon>
        <taxon>Sphingomonadaceae</taxon>
        <taxon>Sphingomonas</taxon>
    </lineage>
</organism>
<feature type="transmembrane region" description="Helical" evidence="2">
    <location>
        <begin position="12"/>
        <end position="30"/>
    </location>
</feature>
<dbReference type="RefSeq" id="WP_344709299.1">
    <property type="nucleotide sequence ID" value="NZ_BAAAZD010000001.1"/>
</dbReference>
<name>A0ABP7RUT1_9SPHN</name>
<sequence length="67" mass="7656">MNTSDYLASNNLFLLIAAFVIAAVALIWFLRKPQNRHPMDGEKGRMLDERRARENAQGTTDVPPTRR</sequence>
<protein>
    <recommendedName>
        <fullName evidence="5">CcoQ/FixQ family Cbb3-type cytochrome c oxidase assembly chaperone</fullName>
    </recommendedName>
</protein>